<dbReference type="Proteomes" id="UP000616114">
    <property type="component" value="Unassembled WGS sequence"/>
</dbReference>
<name>A0A8J2TYH7_9MICO</name>
<dbReference type="PANTHER" id="PTHR38133:SF1">
    <property type="entry name" value="SLR1429 PROTEIN"/>
    <property type="match status" value="1"/>
</dbReference>
<evidence type="ECO:0000313" key="2">
    <source>
        <dbReference type="Proteomes" id="UP000616114"/>
    </source>
</evidence>
<proteinExistence type="predicted"/>
<evidence type="ECO:0000313" key="1">
    <source>
        <dbReference type="EMBL" id="GGA15683.1"/>
    </source>
</evidence>
<protein>
    <submittedName>
        <fullName evidence="1">Uncharacterized protein</fullName>
    </submittedName>
</protein>
<accession>A0A8J2TYH7</accession>
<reference evidence="1" key="2">
    <citation type="submission" date="2020-09" db="EMBL/GenBank/DDBJ databases">
        <authorList>
            <person name="Sun Q."/>
            <person name="Zhou Y."/>
        </authorList>
    </citation>
    <scope>NUCLEOTIDE SEQUENCE</scope>
    <source>
        <strain evidence="1">CGMCC 1.12785</strain>
    </source>
</reference>
<dbReference type="EMBL" id="BMFY01000007">
    <property type="protein sequence ID" value="GGA15683.1"/>
    <property type="molecule type" value="Genomic_DNA"/>
</dbReference>
<reference evidence="1" key="1">
    <citation type="journal article" date="2014" name="Int. J. Syst. Evol. Microbiol.">
        <title>Complete genome sequence of Corynebacterium casei LMG S-19264T (=DSM 44701T), isolated from a smear-ripened cheese.</title>
        <authorList>
            <consortium name="US DOE Joint Genome Institute (JGI-PGF)"/>
            <person name="Walter F."/>
            <person name="Albersmeier A."/>
            <person name="Kalinowski J."/>
            <person name="Ruckert C."/>
        </authorList>
    </citation>
    <scope>NUCLEOTIDE SEQUENCE</scope>
    <source>
        <strain evidence="1">CGMCC 1.12785</strain>
    </source>
</reference>
<sequence length="187" mass="20480">MTREFGATAWGRAWLKMIEPVLITGPPDRDLPRARALARRAIEDLAIETNQVTVRLTERGHEHKITLNIPTWNREEQNVVARTIGQAASSWSGDLPDHLVTELTSAGVSITPPIGEITATSDTGEASRRHVLAICYALVQKVDEEPVVAVRLRMPRVTAPHSGGSASDDMLALADIDPRTFYATIIL</sequence>
<organism evidence="1 2">
    <name type="scientific">Sediminivirga luteola</name>
    <dbReference type="NCBI Taxonomy" id="1774748"/>
    <lineage>
        <taxon>Bacteria</taxon>
        <taxon>Bacillati</taxon>
        <taxon>Actinomycetota</taxon>
        <taxon>Actinomycetes</taxon>
        <taxon>Micrococcales</taxon>
        <taxon>Brevibacteriaceae</taxon>
        <taxon>Sediminivirga</taxon>
    </lineage>
</organism>
<comment type="caution">
    <text evidence="1">The sequence shown here is derived from an EMBL/GenBank/DDBJ whole genome shotgun (WGS) entry which is preliminary data.</text>
</comment>
<keyword evidence="2" id="KW-1185">Reference proteome</keyword>
<dbReference type="AlphaFoldDB" id="A0A8J2TYH7"/>
<gene>
    <name evidence="1" type="ORF">GCM10011333_18330</name>
</gene>
<dbReference type="PANTHER" id="PTHR38133">
    <property type="entry name" value="SLR1429 PROTEIN"/>
    <property type="match status" value="1"/>
</dbReference>
<dbReference type="RefSeq" id="WP_188550618.1">
    <property type="nucleotide sequence ID" value="NZ_BMFY01000007.1"/>
</dbReference>